<dbReference type="GeneID" id="38136360"/>
<keyword evidence="2" id="KW-1185">Reference proteome</keyword>
<gene>
    <name evidence="1" type="ORF">BDQ94DRAFT_152621</name>
</gene>
<reference evidence="1 2" key="1">
    <citation type="submission" date="2018-07" db="EMBL/GenBank/DDBJ databases">
        <title>The genomes of Aspergillus section Nigri reveals drivers in fungal speciation.</title>
        <authorList>
            <consortium name="DOE Joint Genome Institute"/>
            <person name="Vesth T.C."/>
            <person name="Nybo J."/>
            <person name="Theobald S."/>
            <person name="Brandl J."/>
            <person name="Frisvad J.C."/>
            <person name="Nielsen K.F."/>
            <person name="Lyhne E.K."/>
            <person name="Kogle M.E."/>
            <person name="Kuo A."/>
            <person name="Riley R."/>
            <person name="Clum A."/>
            <person name="Nolan M."/>
            <person name="Lipzen A."/>
            <person name="Salamov A."/>
            <person name="Henrissat B."/>
            <person name="Wiebenga A."/>
            <person name="De vries R.P."/>
            <person name="Grigoriev I.V."/>
            <person name="Mortensen U.H."/>
            <person name="Andersen M.R."/>
            <person name="Baker S.E."/>
        </authorList>
    </citation>
    <scope>NUCLEOTIDE SEQUENCE [LARGE SCALE GENOMIC DNA]</scope>
    <source>
        <strain evidence="1 2">CBS 139.54b</strain>
    </source>
</reference>
<dbReference type="AlphaFoldDB" id="A0A3F3PMG5"/>
<protein>
    <submittedName>
        <fullName evidence="1">Uncharacterized protein</fullName>
    </submittedName>
</protein>
<evidence type="ECO:0000313" key="2">
    <source>
        <dbReference type="Proteomes" id="UP000253729"/>
    </source>
</evidence>
<name>A0A3F3PMG5_9EURO</name>
<evidence type="ECO:0000313" key="1">
    <source>
        <dbReference type="EMBL" id="RDH28135.1"/>
    </source>
</evidence>
<dbReference type="RefSeq" id="XP_026621157.1">
    <property type="nucleotide sequence ID" value="XM_026768004.1"/>
</dbReference>
<proteinExistence type="predicted"/>
<organism evidence="1 2">
    <name type="scientific">Aspergillus welwitschiae</name>
    <dbReference type="NCBI Taxonomy" id="1341132"/>
    <lineage>
        <taxon>Eukaryota</taxon>
        <taxon>Fungi</taxon>
        <taxon>Dikarya</taxon>
        <taxon>Ascomycota</taxon>
        <taxon>Pezizomycotina</taxon>
        <taxon>Eurotiomycetes</taxon>
        <taxon>Eurotiomycetidae</taxon>
        <taxon>Eurotiales</taxon>
        <taxon>Aspergillaceae</taxon>
        <taxon>Aspergillus</taxon>
        <taxon>Aspergillus subgen. Circumdati</taxon>
    </lineage>
</organism>
<dbReference type="Proteomes" id="UP000253729">
    <property type="component" value="Unassembled WGS sequence"/>
</dbReference>
<sequence length="56" mass="6113">MLAEISMPCRSQETSTIVWKRCCIPPPLPALVSWSDSVPPGPEPNHPWLIGTATVD</sequence>
<dbReference type="EMBL" id="KZ852079">
    <property type="protein sequence ID" value="RDH28135.1"/>
    <property type="molecule type" value="Genomic_DNA"/>
</dbReference>
<accession>A0A3F3PMG5</accession>